<sequence length="201" mass="21677">MTPFYLLLAVATLIIVAMLVSVLRGRGTRLRGEPFERRPLLSADELRCYQMISEAAGDAYRVCPKVAALSLLRPLPRMGRDQRRLAQGLLAEGWADLLICAASDLHPLAVVRLLPAKSGRAQRRMAVRLRAAFAAAGMPVIELTVGDLPSAERLRGLVAEAIAMADVRLVALAEPASGEDEDALLSDLAAAMRDPDGRVSR</sequence>
<dbReference type="RefSeq" id="WP_200243957.1">
    <property type="nucleotide sequence ID" value="NZ_NRRY01000017.1"/>
</dbReference>
<keyword evidence="3" id="KW-1185">Reference proteome</keyword>
<proteinExistence type="predicted"/>
<dbReference type="AlphaFoldDB" id="A0A9X1B442"/>
<evidence type="ECO:0000313" key="2">
    <source>
        <dbReference type="EMBL" id="MBK1619050.1"/>
    </source>
</evidence>
<accession>A0A9X1B442</accession>
<dbReference type="EMBL" id="NRRY01000017">
    <property type="protein sequence ID" value="MBK1619050.1"/>
    <property type="molecule type" value="Genomic_DNA"/>
</dbReference>
<feature type="domain" description="DUF2726" evidence="1">
    <location>
        <begin position="38"/>
        <end position="155"/>
    </location>
</feature>
<comment type="caution">
    <text evidence="2">The sequence shown here is derived from an EMBL/GenBank/DDBJ whole genome shotgun (WGS) entry which is preliminary data.</text>
</comment>
<name>A0A9X1B442_9GAMM</name>
<dbReference type="Proteomes" id="UP001138768">
    <property type="component" value="Unassembled WGS sequence"/>
</dbReference>
<gene>
    <name evidence="2" type="ORF">CKO42_11530</name>
</gene>
<reference evidence="2 3" key="1">
    <citation type="journal article" date="2020" name="Microorganisms">
        <title>Osmotic Adaptation and Compatible Solute Biosynthesis of Phototrophic Bacteria as Revealed from Genome Analyses.</title>
        <authorList>
            <person name="Imhoff J.F."/>
            <person name="Rahn T."/>
            <person name="Kunzel S."/>
            <person name="Keller A."/>
            <person name="Neulinger S.C."/>
        </authorList>
    </citation>
    <scope>NUCLEOTIDE SEQUENCE [LARGE SCALE GENOMIC DNA]</scope>
    <source>
        <strain evidence="2 3">DSM 25653</strain>
    </source>
</reference>
<evidence type="ECO:0000313" key="3">
    <source>
        <dbReference type="Proteomes" id="UP001138768"/>
    </source>
</evidence>
<evidence type="ECO:0000259" key="1">
    <source>
        <dbReference type="Pfam" id="PF10881"/>
    </source>
</evidence>
<dbReference type="Pfam" id="PF10881">
    <property type="entry name" value="DUF2726"/>
    <property type="match status" value="1"/>
</dbReference>
<protein>
    <recommendedName>
        <fullName evidence="1">DUF2726 domain-containing protein</fullName>
    </recommendedName>
</protein>
<dbReference type="InterPro" id="IPR024402">
    <property type="entry name" value="DUF2726"/>
</dbReference>
<organism evidence="2 3">
    <name type="scientific">Lamprobacter modestohalophilus</name>
    <dbReference type="NCBI Taxonomy" id="1064514"/>
    <lineage>
        <taxon>Bacteria</taxon>
        <taxon>Pseudomonadati</taxon>
        <taxon>Pseudomonadota</taxon>
        <taxon>Gammaproteobacteria</taxon>
        <taxon>Chromatiales</taxon>
        <taxon>Chromatiaceae</taxon>
        <taxon>Lamprobacter</taxon>
    </lineage>
</organism>